<evidence type="ECO:0000256" key="3">
    <source>
        <dbReference type="ARBA" id="ARBA00022692"/>
    </source>
</evidence>
<dbReference type="Gene3D" id="3.40.50.1000">
    <property type="entry name" value="HAD superfamily/HAD-like"/>
    <property type="match status" value="1"/>
</dbReference>
<evidence type="ECO:0000259" key="18">
    <source>
        <dbReference type="Pfam" id="PF16212"/>
    </source>
</evidence>
<organism evidence="19 20">
    <name type="scientific">Plasmodium gonderi</name>
    <dbReference type="NCBI Taxonomy" id="77519"/>
    <lineage>
        <taxon>Eukaryota</taxon>
        <taxon>Sar</taxon>
        <taxon>Alveolata</taxon>
        <taxon>Apicomplexa</taxon>
        <taxon>Aconoidasida</taxon>
        <taxon>Haemosporida</taxon>
        <taxon>Plasmodiidae</taxon>
        <taxon>Plasmodium</taxon>
        <taxon>Plasmodium (Plasmodium)</taxon>
    </lineage>
</organism>
<comment type="cofactor">
    <cofactor evidence="14">
        <name>Mg(2+)</name>
        <dbReference type="ChEBI" id="CHEBI:18420"/>
    </cofactor>
</comment>
<feature type="binding site" evidence="13">
    <location>
        <position position="636"/>
    </location>
    <ligand>
        <name>ATP</name>
        <dbReference type="ChEBI" id="CHEBI:30616"/>
    </ligand>
</feature>
<keyword evidence="3 15" id="KW-0812">Transmembrane</keyword>
<dbReference type="InterPro" id="IPR006539">
    <property type="entry name" value="P-type_ATPase_IV"/>
</dbReference>
<dbReference type="PANTHER" id="PTHR24092">
    <property type="entry name" value="PROBABLE PHOSPHOLIPID-TRANSPORTING ATPASE"/>
    <property type="match status" value="1"/>
</dbReference>
<feature type="compositionally biased region" description="Low complexity" evidence="16">
    <location>
        <begin position="566"/>
        <end position="589"/>
    </location>
</feature>
<dbReference type="Pfam" id="PF16209">
    <property type="entry name" value="PhoLip_ATPase_N"/>
    <property type="match status" value="1"/>
</dbReference>
<comment type="caution">
    <text evidence="19">The sequence shown here is derived from an EMBL/GenBank/DDBJ whole genome shotgun (WGS) entry which is preliminary data.</text>
</comment>
<dbReference type="OMA" id="MHSFWSW"/>
<keyword evidence="5 13" id="KW-0547">Nucleotide-binding</keyword>
<evidence type="ECO:0000256" key="2">
    <source>
        <dbReference type="ARBA" id="ARBA00008109"/>
    </source>
</evidence>
<feature type="binding site" evidence="13">
    <location>
        <position position="1172"/>
    </location>
    <ligand>
        <name>ATP</name>
        <dbReference type="ChEBI" id="CHEBI:30616"/>
    </ligand>
</feature>
<evidence type="ECO:0000256" key="1">
    <source>
        <dbReference type="ARBA" id="ARBA00004141"/>
    </source>
</evidence>
<feature type="binding site" evidence="13">
    <location>
        <position position="1201"/>
    </location>
    <ligand>
        <name>ATP</name>
        <dbReference type="ChEBI" id="CHEBI:30616"/>
    </ligand>
</feature>
<dbReference type="InterPro" id="IPR032630">
    <property type="entry name" value="P_typ_ATPase_c"/>
</dbReference>
<dbReference type="Gene3D" id="2.70.150.10">
    <property type="entry name" value="Calcium-transporting ATPase, cytoplasmic transduction domain A"/>
    <property type="match status" value="1"/>
</dbReference>
<comment type="similarity">
    <text evidence="2 15">Belongs to the cation transport ATPase (P-type) (TC 3.A.3) family. Type IV subfamily.</text>
</comment>
<feature type="binding site" evidence="13">
    <location>
        <position position="1202"/>
    </location>
    <ligand>
        <name>ATP</name>
        <dbReference type="ChEBI" id="CHEBI:30616"/>
    </ligand>
</feature>
<feature type="domain" description="P-type ATPase C-terminal" evidence="18">
    <location>
        <begin position="1225"/>
        <end position="1474"/>
    </location>
</feature>
<feature type="binding site" evidence="13">
    <location>
        <position position="637"/>
    </location>
    <ligand>
        <name>ATP</name>
        <dbReference type="ChEBI" id="CHEBI:30616"/>
    </ligand>
</feature>
<dbReference type="SUPFAM" id="SSF81665">
    <property type="entry name" value="Calcium ATPase, transmembrane domain M"/>
    <property type="match status" value="1"/>
</dbReference>
<protein>
    <recommendedName>
        <fullName evidence="15">Phospholipid-transporting ATPase</fullName>
        <ecNumber evidence="15">7.6.2.1</ecNumber>
    </recommendedName>
</protein>
<accession>A0A1Y1JT23</accession>
<feature type="binding site" evidence="13">
    <location>
        <position position="1040"/>
    </location>
    <ligand>
        <name>ATP</name>
        <dbReference type="ChEBI" id="CHEBI:30616"/>
    </ligand>
</feature>
<dbReference type="NCBIfam" id="TIGR01652">
    <property type="entry name" value="ATPase-Plipid"/>
    <property type="match status" value="1"/>
</dbReference>
<dbReference type="Proteomes" id="UP000195521">
    <property type="component" value="Unassembled WGS sequence"/>
</dbReference>
<evidence type="ECO:0000256" key="8">
    <source>
        <dbReference type="ARBA" id="ARBA00022967"/>
    </source>
</evidence>
<evidence type="ECO:0000259" key="17">
    <source>
        <dbReference type="Pfam" id="PF16209"/>
    </source>
</evidence>
<evidence type="ECO:0000256" key="16">
    <source>
        <dbReference type="SAM" id="MobiDB-lite"/>
    </source>
</evidence>
<comment type="subcellular location">
    <subcellularLocation>
        <location evidence="1 15">Membrane</location>
        <topology evidence="1 15">Multi-pass membrane protein</topology>
    </subcellularLocation>
</comment>
<reference evidence="20" key="1">
    <citation type="submission" date="2017-04" db="EMBL/GenBank/DDBJ databases">
        <title>Plasmodium gonderi genome.</title>
        <authorList>
            <person name="Arisue N."/>
            <person name="Honma H."/>
            <person name="Kawai S."/>
            <person name="Tougan T."/>
            <person name="Tanabe K."/>
            <person name="Horii T."/>
        </authorList>
    </citation>
    <scope>NUCLEOTIDE SEQUENCE [LARGE SCALE GENOMIC DNA]</scope>
    <source>
        <strain evidence="20">ATCC 30045</strain>
    </source>
</reference>
<dbReference type="SUPFAM" id="SSF56784">
    <property type="entry name" value="HAD-like"/>
    <property type="match status" value="1"/>
</dbReference>
<dbReference type="GO" id="GO:0045332">
    <property type="term" value="P:phospholipid translocation"/>
    <property type="evidence" value="ECO:0007669"/>
    <property type="project" value="TreeGrafter"/>
</dbReference>
<dbReference type="Gene3D" id="3.40.1110.10">
    <property type="entry name" value="Calcium-transporting ATPase, cytoplasmic domain N"/>
    <property type="match status" value="2"/>
</dbReference>
<name>A0A1Y1JT23_PLAGO</name>
<keyword evidence="8 15" id="KW-1278">Translocase</keyword>
<dbReference type="EMBL" id="BDQF01000015">
    <property type="protein sequence ID" value="GAW83573.1"/>
    <property type="molecule type" value="Genomic_DNA"/>
</dbReference>
<dbReference type="GeneID" id="39750319"/>
<feature type="transmembrane region" description="Helical" evidence="15">
    <location>
        <begin position="413"/>
        <end position="436"/>
    </location>
</feature>
<dbReference type="InterPro" id="IPR023298">
    <property type="entry name" value="ATPase_P-typ_TM_dom_sf"/>
</dbReference>
<dbReference type="Pfam" id="PF16212">
    <property type="entry name" value="PhoLip_ATPase_C"/>
    <property type="match status" value="1"/>
</dbReference>
<feature type="compositionally biased region" description="Basic and acidic residues" evidence="16">
    <location>
        <begin position="550"/>
        <end position="561"/>
    </location>
</feature>
<feature type="transmembrane region" description="Helical" evidence="15">
    <location>
        <begin position="1329"/>
        <end position="1355"/>
    </location>
</feature>
<evidence type="ECO:0000256" key="6">
    <source>
        <dbReference type="ARBA" id="ARBA00022840"/>
    </source>
</evidence>
<feature type="binding site" evidence="13">
    <location>
        <position position="925"/>
    </location>
    <ligand>
        <name>ATP</name>
        <dbReference type="ChEBI" id="CHEBI:30616"/>
    </ligand>
</feature>
<dbReference type="InterPro" id="IPR001757">
    <property type="entry name" value="P_typ_ATPase"/>
</dbReference>
<evidence type="ECO:0000256" key="12">
    <source>
        <dbReference type="PIRSR" id="PIRSR606539-1"/>
    </source>
</evidence>
<evidence type="ECO:0000256" key="13">
    <source>
        <dbReference type="PIRSR" id="PIRSR606539-2"/>
    </source>
</evidence>
<feature type="transmembrane region" description="Helical" evidence="15">
    <location>
        <begin position="1375"/>
        <end position="1392"/>
    </location>
</feature>
<dbReference type="InterPro" id="IPR023214">
    <property type="entry name" value="HAD_sf"/>
</dbReference>
<feature type="transmembrane region" description="Helical" evidence="15">
    <location>
        <begin position="456"/>
        <end position="485"/>
    </location>
</feature>
<feature type="binding site" evidence="13">
    <location>
        <position position="1178"/>
    </location>
    <ligand>
        <name>ATP</name>
        <dbReference type="ChEBI" id="CHEBI:30616"/>
    </ligand>
</feature>
<feature type="binding site" evidence="13">
    <location>
        <position position="958"/>
    </location>
    <ligand>
        <name>ATP</name>
        <dbReference type="ChEBI" id="CHEBI:30616"/>
    </ligand>
</feature>
<dbReference type="GO" id="GO:0005886">
    <property type="term" value="C:plasma membrane"/>
    <property type="evidence" value="ECO:0007669"/>
    <property type="project" value="TreeGrafter"/>
</dbReference>
<feature type="active site" description="4-aspartylphosphate intermediate" evidence="12">
    <location>
        <position position="636"/>
    </location>
</feature>
<evidence type="ECO:0000256" key="11">
    <source>
        <dbReference type="ARBA" id="ARBA00034036"/>
    </source>
</evidence>
<dbReference type="InterPro" id="IPR018303">
    <property type="entry name" value="ATPase_P-typ_P_site"/>
</dbReference>
<comment type="catalytic activity">
    <reaction evidence="11 15">
        <text>ATP + H2O + phospholipidSide 1 = ADP + phosphate + phospholipidSide 2.</text>
        <dbReference type="EC" id="7.6.2.1"/>
    </reaction>
</comment>
<dbReference type="Pfam" id="PF13246">
    <property type="entry name" value="Cation_ATPase"/>
    <property type="match status" value="1"/>
</dbReference>
<dbReference type="EC" id="7.6.2.1" evidence="15"/>
<dbReference type="InterPro" id="IPR032631">
    <property type="entry name" value="P-type_ATPase_N"/>
</dbReference>
<evidence type="ECO:0000313" key="19">
    <source>
        <dbReference type="EMBL" id="GAW83573.1"/>
    </source>
</evidence>
<dbReference type="OrthoDB" id="377733at2759"/>
<dbReference type="SUPFAM" id="SSF81653">
    <property type="entry name" value="Calcium ATPase, transduction domain A"/>
    <property type="match status" value="1"/>
</dbReference>
<feature type="transmembrane region" description="Helical" evidence="15">
    <location>
        <begin position="1255"/>
        <end position="1276"/>
    </location>
</feature>
<gene>
    <name evidence="19" type="ORF">PGO_143710</name>
</gene>
<keyword evidence="9 15" id="KW-1133">Transmembrane helix</keyword>
<feature type="region of interest" description="Disordered" evidence="16">
    <location>
        <begin position="550"/>
        <end position="593"/>
    </location>
</feature>
<evidence type="ECO:0000256" key="14">
    <source>
        <dbReference type="PIRSR" id="PIRSR606539-3"/>
    </source>
</evidence>
<dbReference type="InterPro" id="IPR008250">
    <property type="entry name" value="ATPase_P-typ_transduc_dom_A_sf"/>
</dbReference>
<keyword evidence="6 13" id="KW-0067">ATP-binding</keyword>
<feature type="transmembrane region" description="Helical" evidence="15">
    <location>
        <begin position="1433"/>
        <end position="1458"/>
    </location>
</feature>
<proteinExistence type="inferred from homology"/>
<dbReference type="SUPFAM" id="SSF81660">
    <property type="entry name" value="Metal cation-transporting ATPase, ATP-binding domain N"/>
    <property type="match status" value="1"/>
</dbReference>
<evidence type="ECO:0000256" key="4">
    <source>
        <dbReference type="ARBA" id="ARBA00022723"/>
    </source>
</evidence>
<dbReference type="InterPro" id="IPR023299">
    <property type="entry name" value="ATPase_P-typ_cyto_dom_N"/>
</dbReference>
<feature type="compositionally biased region" description="Polar residues" evidence="16">
    <location>
        <begin position="809"/>
        <end position="818"/>
    </location>
</feature>
<dbReference type="PROSITE" id="PS00154">
    <property type="entry name" value="ATPASE_E1_E2"/>
    <property type="match status" value="1"/>
</dbReference>
<keyword evidence="7 14" id="KW-0460">Magnesium</keyword>
<evidence type="ECO:0000313" key="20">
    <source>
        <dbReference type="Proteomes" id="UP000195521"/>
    </source>
</evidence>
<feature type="compositionally biased region" description="Polar residues" evidence="16">
    <location>
        <begin position="829"/>
        <end position="849"/>
    </location>
</feature>
<feature type="binding site" evidence="14">
    <location>
        <position position="638"/>
    </location>
    <ligand>
        <name>Mg(2+)</name>
        <dbReference type="ChEBI" id="CHEBI:18420"/>
    </ligand>
</feature>
<evidence type="ECO:0000256" key="10">
    <source>
        <dbReference type="ARBA" id="ARBA00023136"/>
    </source>
</evidence>
<dbReference type="GO" id="GO:0016887">
    <property type="term" value="F:ATP hydrolysis activity"/>
    <property type="evidence" value="ECO:0007669"/>
    <property type="project" value="InterPro"/>
</dbReference>
<sequence length="1536" mass="175030">MSLLYKKTLNLIKGNNNEAKGIRININKPNKRGHNNSVITSKYNIWNFIFLNVYEQFHKISNVYFFIIGILQLVPEFTATNRVPTILFPLTIVLVANAIKDAYEDWNRHKTDKIENNRMCYVVANEETNEEIHNTSICRTIFKKIKKILMRKKKICSTDSLFDEEIYVDEITDVDTFMSSFEGSLGHIEGTIKKRWKDVNAGDIILCRKSEFFCADILLLCTSDNNGIAFVETSSLDGETNLKVKEANGFVFNILTSDRDEAIRKVKNLKGFIISEKPNKDLTTMYGTIYFEKFEKIDLEFNNNLTEKLKETTEMIENRKKRISSADFSRNSCSIGNTPEEWIDELNGQEEDKYVRIPFDEKHFVLRGCKLKNTDWVIGIVIYIGKETKIQMNSTKPIIKTSKLEILTNRLTIIIWFIQMIICFISAYYNAVIVSLSKKSKFKYLPFNLEESKKPFIVGIISFFSWVVITANFIPISLIVTMSFVKVVQAYFISCDKNMIHKVQADIPTFVEDKETTSLQYKNSQDLDPKDQRDKQNLYQMDRSFSNLTLEEKKEKDEITNGKDITSGNNNANTGNTNSNSTNSGGNATQNERKKTLARVISFKDPKEKNYIYFNAVPRTSSLIEELGQIEYIFSDKTGTLTCNVMEFRKCAINGISYGNGLTEIKKHILKKKNIAIPEEPIMKSKHKTPNVNIVDNDLVNHLHDITHFNHEALIGFFLHLAINHSVICDYGKEPTTTYSSSSPDEEALVYAAKHFGITFLYRRDGKYGISIFGTIYEIETLAIIEFTSKRKMSSIICRIPIKSTYTSDDSGNTQIKSNPVKANEGIPISSNQEGGTNPNVSKSGNIVEQENDTTKESYSCTANEDQSSLCKNDWNILTQLKKDPMDIDLVIGKGKDKKGYKENKEKEIITCKNCKESKIMLFSKGAGSVILNKLAHKTEIDDITIEHMETYADEGLRTLCIAQRELTEEVFAEWYKLYKEATVSIVDREENLESVAEYIENNLTLQGVTGIEDKLQEGVSSTIEDLRLAGIHIWMLTGDKIETAMNIGIAANLIDNYSEQFIYTADLISCEEALMNKIDEDIINIEKTLNLPHFDFNDKSNDRKQGFLKSCFTVKEECNLSLSPDNYKLLISSFNHVLVVDGGLLDIMLSKKFERKFFYLADKCSSVICGRVSPYQKGAIVSSANRLLKKITLAIGDGANDRNMINTANIGIGIRGQEGVQAFNSSDYGISQFRFLKNLLLVHGRLSYTRISKLVVYMFYKNIVLIFPLFIFGSLSLYSGQKIYYEFLLHLHNILFTAVPVVAHAILDKDVSLNTALVTPSLYKLGIYHYYFNISTFVSWVINSLFHGLVVFLIPLYFLSYYNIPSSDGTPYDMWTVGSVTYFLTVIVVNLKVLLETYYLNILPLAAVFMSILAFVILVISCSFMCFGSNNFLGTAVILAKSLRFWLVVLLGIFTALSRDYIFKVYKRNFNPEVYHFLLDKEDKPEGENKVIDPINSDSCQEEEIKIEKCKSFGYAFSEVDPACVKLIRKQDKMI</sequence>
<dbReference type="RefSeq" id="XP_028546162.1">
    <property type="nucleotide sequence ID" value="XM_028690361.1"/>
</dbReference>
<feature type="transmembrane region" description="Helical" evidence="15">
    <location>
        <begin position="1399"/>
        <end position="1421"/>
    </location>
</feature>
<feature type="region of interest" description="Disordered" evidence="16">
    <location>
        <begin position="809"/>
        <end position="858"/>
    </location>
</feature>
<dbReference type="InterPro" id="IPR036412">
    <property type="entry name" value="HAD-like_sf"/>
</dbReference>
<feature type="domain" description="P-type ATPase N-terminal" evidence="17">
    <location>
        <begin position="26"/>
        <end position="86"/>
    </location>
</feature>
<feature type="binding site" evidence="14">
    <location>
        <position position="636"/>
    </location>
    <ligand>
        <name>Mg(2+)</name>
        <dbReference type="ChEBI" id="CHEBI:18420"/>
    </ligand>
</feature>
<dbReference type="PANTHER" id="PTHR24092:SF150">
    <property type="entry name" value="PHOSPHOLIPID-TRANSPORTING ATPASE"/>
    <property type="match status" value="1"/>
</dbReference>
<dbReference type="NCBIfam" id="TIGR01494">
    <property type="entry name" value="ATPase_P-type"/>
    <property type="match status" value="1"/>
</dbReference>
<dbReference type="GO" id="GO:0140326">
    <property type="term" value="F:ATPase-coupled intramembrane lipid transporter activity"/>
    <property type="evidence" value="ECO:0007669"/>
    <property type="project" value="UniProtKB-EC"/>
</dbReference>
<feature type="binding site" evidence="13">
    <location>
        <position position="746"/>
    </location>
    <ligand>
        <name>ATP</name>
        <dbReference type="ChEBI" id="CHEBI:30616"/>
    </ligand>
</feature>
<dbReference type="GO" id="GO:0005524">
    <property type="term" value="F:ATP binding"/>
    <property type="evidence" value="ECO:0007669"/>
    <property type="project" value="UniProtKB-UniRule"/>
</dbReference>
<dbReference type="GO" id="GO:0000287">
    <property type="term" value="F:magnesium ion binding"/>
    <property type="evidence" value="ECO:0007669"/>
    <property type="project" value="UniProtKB-UniRule"/>
</dbReference>
<keyword evidence="20" id="KW-1185">Reference proteome</keyword>
<feature type="binding site" evidence="14">
    <location>
        <position position="1202"/>
    </location>
    <ligand>
        <name>Mg(2+)</name>
        <dbReference type="ChEBI" id="CHEBI:18420"/>
    </ligand>
</feature>
<evidence type="ECO:0000256" key="7">
    <source>
        <dbReference type="ARBA" id="ARBA00022842"/>
    </source>
</evidence>
<evidence type="ECO:0000256" key="9">
    <source>
        <dbReference type="ARBA" id="ARBA00022989"/>
    </source>
</evidence>
<feature type="binding site" evidence="14">
    <location>
        <position position="1198"/>
    </location>
    <ligand>
        <name>Mg(2+)</name>
        <dbReference type="ChEBI" id="CHEBI:18420"/>
    </ligand>
</feature>
<evidence type="ECO:0000256" key="5">
    <source>
        <dbReference type="ARBA" id="ARBA00022741"/>
    </source>
</evidence>
<feature type="binding site" evidence="13">
    <location>
        <position position="638"/>
    </location>
    <ligand>
        <name>ATP</name>
        <dbReference type="ChEBI" id="CHEBI:30616"/>
    </ligand>
</feature>
<keyword evidence="10 15" id="KW-0472">Membrane</keyword>
<feature type="binding site" evidence="13">
    <location>
        <position position="1039"/>
    </location>
    <ligand>
        <name>ATP</name>
        <dbReference type="ChEBI" id="CHEBI:30616"/>
    </ligand>
</feature>
<evidence type="ECO:0000256" key="15">
    <source>
        <dbReference type="RuleBase" id="RU362033"/>
    </source>
</evidence>
<feature type="binding site" evidence="13">
    <location>
        <position position="1038"/>
    </location>
    <ligand>
        <name>ATP</name>
        <dbReference type="ChEBI" id="CHEBI:30616"/>
    </ligand>
</feature>
<keyword evidence="4 14" id="KW-0479">Metal-binding</keyword>